<name>A0AAJ4ZNZ3_9RALS</name>
<proteinExistence type="predicted"/>
<dbReference type="AlphaFoldDB" id="A0AAJ4ZNZ3"/>
<protein>
    <recommendedName>
        <fullName evidence="4">DUF2946 domain-containing protein</fullName>
    </recommendedName>
</protein>
<dbReference type="RefSeq" id="WP_062738742.1">
    <property type="nucleotide sequence ID" value="NZ_BAAAEC010000011.1"/>
</dbReference>
<accession>A0AAJ4ZNZ3</accession>
<dbReference type="Proteomes" id="UP000255008">
    <property type="component" value="Unassembled WGS sequence"/>
</dbReference>
<organism evidence="2 3">
    <name type="scientific">Ralstonia mannitolilytica</name>
    <dbReference type="NCBI Taxonomy" id="105219"/>
    <lineage>
        <taxon>Bacteria</taxon>
        <taxon>Pseudomonadati</taxon>
        <taxon>Pseudomonadota</taxon>
        <taxon>Betaproteobacteria</taxon>
        <taxon>Burkholderiales</taxon>
        <taxon>Burkholderiaceae</taxon>
        <taxon>Ralstonia</taxon>
    </lineage>
</organism>
<comment type="caution">
    <text evidence="2">The sequence shown here is derived from an EMBL/GenBank/DDBJ whole genome shotgun (WGS) entry which is preliminary data.</text>
</comment>
<evidence type="ECO:0000313" key="2">
    <source>
        <dbReference type="EMBL" id="SUE35221.1"/>
    </source>
</evidence>
<feature type="signal peptide" evidence="1">
    <location>
        <begin position="1"/>
        <end position="23"/>
    </location>
</feature>
<keyword evidence="1" id="KW-0732">Signal</keyword>
<evidence type="ECO:0000256" key="1">
    <source>
        <dbReference type="SAM" id="SignalP"/>
    </source>
</evidence>
<gene>
    <name evidence="2" type="ORF">NCTC10894_03234</name>
</gene>
<dbReference type="EMBL" id="UGVE01000002">
    <property type="protein sequence ID" value="SUE35221.1"/>
    <property type="molecule type" value="Genomic_DNA"/>
</dbReference>
<sequence>MHRFLTRLLLWLVVLALPLQGLAATTMMARAGAMDAVVAAAAMPSDDGAFMADGCHDHEEAGTKMPVPSHCKTCPVCAACSLGSVIPLAASLGVPLLELPADAPRGRAVFFRSFIPEALQRPPSIRV</sequence>
<reference evidence="2 3" key="1">
    <citation type="submission" date="2018-06" db="EMBL/GenBank/DDBJ databases">
        <authorList>
            <consortium name="Pathogen Informatics"/>
            <person name="Doyle S."/>
        </authorList>
    </citation>
    <scope>NUCLEOTIDE SEQUENCE [LARGE SCALE GENOMIC DNA]</scope>
    <source>
        <strain evidence="2 3">NCTC10894</strain>
    </source>
</reference>
<evidence type="ECO:0000313" key="3">
    <source>
        <dbReference type="Proteomes" id="UP000255008"/>
    </source>
</evidence>
<evidence type="ECO:0008006" key="4">
    <source>
        <dbReference type="Google" id="ProtNLM"/>
    </source>
</evidence>
<feature type="chain" id="PRO_5042460519" description="DUF2946 domain-containing protein" evidence="1">
    <location>
        <begin position="24"/>
        <end position="127"/>
    </location>
</feature>